<organism evidence="2 3">
    <name type="scientific">Colletotrichum kahawae</name>
    <name type="common">Coffee berry disease fungus</name>
    <dbReference type="NCBI Taxonomy" id="34407"/>
    <lineage>
        <taxon>Eukaryota</taxon>
        <taxon>Fungi</taxon>
        <taxon>Dikarya</taxon>
        <taxon>Ascomycota</taxon>
        <taxon>Pezizomycotina</taxon>
        <taxon>Sordariomycetes</taxon>
        <taxon>Hypocreomycetidae</taxon>
        <taxon>Glomerellales</taxon>
        <taxon>Glomerellaceae</taxon>
        <taxon>Colletotrichum</taxon>
        <taxon>Colletotrichum gloeosporioides species complex</taxon>
    </lineage>
</organism>
<evidence type="ECO:0000256" key="1">
    <source>
        <dbReference type="SAM" id="MobiDB-lite"/>
    </source>
</evidence>
<comment type="caution">
    <text evidence="2">The sequence shown here is derived from an EMBL/GenBank/DDBJ whole genome shotgun (WGS) entry which is preliminary data.</text>
</comment>
<keyword evidence="3" id="KW-1185">Reference proteome</keyword>
<reference evidence="2" key="1">
    <citation type="submission" date="2023-02" db="EMBL/GenBank/DDBJ databases">
        <title>Colletotrichum kahawae CIFC_Que2 genome sequencing and assembly.</title>
        <authorList>
            <person name="Baroncelli R."/>
        </authorList>
    </citation>
    <scope>NUCLEOTIDE SEQUENCE</scope>
    <source>
        <strain evidence="2">CIFC_Que2</strain>
    </source>
</reference>
<dbReference type="AlphaFoldDB" id="A0AAD9YJ72"/>
<sequence length="130" mass="14109">MKYVPPGRLKRLPLRDRDLGEEGNASTNGQRDAGRGGKGNGCAAALARLQGTCWHRILQCMFCCELHLTCYLDCPVAEFAFLSEGEAGREGELCGRECERGANCSPHQSSSEPGTMHAARHAARYGQGRL</sequence>
<evidence type="ECO:0000313" key="2">
    <source>
        <dbReference type="EMBL" id="KAK2768918.1"/>
    </source>
</evidence>
<feature type="region of interest" description="Disordered" evidence="1">
    <location>
        <begin position="14"/>
        <end position="40"/>
    </location>
</feature>
<name>A0AAD9YJ72_COLKA</name>
<gene>
    <name evidence="2" type="ORF">CKAH01_00525</name>
</gene>
<feature type="region of interest" description="Disordered" evidence="1">
    <location>
        <begin position="102"/>
        <end position="130"/>
    </location>
</feature>
<proteinExistence type="predicted"/>
<accession>A0AAD9YJ72</accession>
<evidence type="ECO:0000313" key="3">
    <source>
        <dbReference type="Proteomes" id="UP001281614"/>
    </source>
</evidence>
<dbReference type="EMBL" id="VYYT01000112">
    <property type="protein sequence ID" value="KAK2768918.1"/>
    <property type="molecule type" value="Genomic_DNA"/>
</dbReference>
<protein>
    <submittedName>
        <fullName evidence="2">Uncharacterized protein</fullName>
    </submittedName>
</protein>
<dbReference type="Proteomes" id="UP001281614">
    <property type="component" value="Unassembled WGS sequence"/>
</dbReference>